<evidence type="ECO:0000256" key="1">
    <source>
        <dbReference type="SAM" id="MobiDB-lite"/>
    </source>
</evidence>
<gene>
    <name evidence="3" type="ORF">BU26DRAFT_162616</name>
</gene>
<feature type="compositionally biased region" description="Pro residues" evidence="1">
    <location>
        <begin position="45"/>
        <end position="61"/>
    </location>
</feature>
<dbReference type="AlphaFoldDB" id="A0A6A6HWN7"/>
<evidence type="ECO:0000313" key="4">
    <source>
        <dbReference type="Proteomes" id="UP000800094"/>
    </source>
</evidence>
<proteinExistence type="predicted"/>
<feature type="signal peptide" evidence="2">
    <location>
        <begin position="1"/>
        <end position="19"/>
    </location>
</feature>
<reference evidence="3" key="1">
    <citation type="journal article" date="2020" name="Stud. Mycol.">
        <title>101 Dothideomycetes genomes: a test case for predicting lifestyles and emergence of pathogens.</title>
        <authorList>
            <person name="Haridas S."/>
            <person name="Albert R."/>
            <person name="Binder M."/>
            <person name="Bloem J."/>
            <person name="Labutti K."/>
            <person name="Salamov A."/>
            <person name="Andreopoulos B."/>
            <person name="Baker S."/>
            <person name="Barry K."/>
            <person name="Bills G."/>
            <person name="Bluhm B."/>
            <person name="Cannon C."/>
            <person name="Castanera R."/>
            <person name="Culley D."/>
            <person name="Daum C."/>
            <person name="Ezra D."/>
            <person name="Gonzalez J."/>
            <person name="Henrissat B."/>
            <person name="Kuo A."/>
            <person name="Liang C."/>
            <person name="Lipzen A."/>
            <person name="Lutzoni F."/>
            <person name="Magnuson J."/>
            <person name="Mondo S."/>
            <person name="Nolan M."/>
            <person name="Ohm R."/>
            <person name="Pangilinan J."/>
            <person name="Park H.-J."/>
            <person name="Ramirez L."/>
            <person name="Alfaro M."/>
            <person name="Sun H."/>
            <person name="Tritt A."/>
            <person name="Yoshinaga Y."/>
            <person name="Zwiers L.-H."/>
            <person name="Turgeon B."/>
            <person name="Goodwin S."/>
            <person name="Spatafora J."/>
            <person name="Crous P."/>
            <person name="Grigoriev I."/>
        </authorList>
    </citation>
    <scope>NUCLEOTIDE SEQUENCE</scope>
    <source>
        <strain evidence="3">CBS 122368</strain>
    </source>
</reference>
<dbReference type="EMBL" id="ML987209">
    <property type="protein sequence ID" value="KAF2241983.1"/>
    <property type="molecule type" value="Genomic_DNA"/>
</dbReference>
<feature type="region of interest" description="Disordered" evidence="1">
    <location>
        <begin position="37"/>
        <end position="145"/>
    </location>
</feature>
<evidence type="ECO:0000256" key="2">
    <source>
        <dbReference type="SAM" id="SignalP"/>
    </source>
</evidence>
<accession>A0A6A6HWN7</accession>
<feature type="compositionally biased region" description="Low complexity" evidence="1">
    <location>
        <begin position="96"/>
        <end position="120"/>
    </location>
</feature>
<dbReference type="PRINTS" id="PR01217">
    <property type="entry name" value="PRICHEXTENSN"/>
</dbReference>
<dbReference type="RefSeq" id="XP_033676987.1">
    <property type="nucleotide sequence ID" value="XM_033820166.1"/>
</dbReference>
<name>A0A6A6HWN7_9PLEO</name>
<keyword evidence="4" id="KW-1185">Reference proteome</keyword>
<keyword evidence="2" id="KW-0732">Signal</keyword>
<sequence length="170" mass="16166">MVAFKLLTVAAALVSAVVATDDSVCFSAEPITVTVTVTDCGTGPPVAPTPPASSGYVPPPMETTSFISEGPTPSGPAPSGPVPPSGTGPGAPPPGTSEGTPPTSPGPSSGSVTPSASHPGSTPPPPSSDHPQPPPPSSAASESSNFAAAPTAYFGVGQMVAAGMALAALV</sequence>
<feature type="compositionally biased region" description="Pro residues" evidence="1">
    <location>
        <begin position="121"/>
        <end position="137"/>
    </location>
</feature>
<dbReference type="GeneID" id="54573496"/>
<protein>
    <submittedName>
        <fullName evidence="3">Uncharacterized protein</fullName>
    </submittedName>
</protein>
<feature type="compositionally biased region" description="Pro residues" evidence="1">
    <location>
        <begin position="73"/>
        <end position="95"/>
    </location>
</feature>
<evidence type="ECO:0000313" key="3">
    <source>
        <dbReference type="EMBL" id="KAF2241983.1"/>
    </source>
</evidence>
<feature type="chain" id="PRO_5025679073" evidence="2">
    <location>
        <begin position="20"/>
        <end position="170"/>
    </location>
</feature>
<dbReference type="Proteomes" id="UP000800094">
    <property type="component" value="Unassembled WGS sequence"/>
</dbReference>
<organism evidence="3 4">
    <name type="scientific">Trematosphaeria pertusa</name>
    <dbReference type="NCBI Taxonomy" id="390896"/>
    <lineage>
        <taxon>Eukaryota</taxon>
        <taxon>Fungi</taxon>
        <taxon>Dikarya</taxon>
        <taxon>Ascomycota</taxon>
        <taxon>Pezizomycotina</taxon>
        <taxon>Dothideomycetes</taxon>
        <taxon>Pleosporomycetidae</taxon>
        <taxon>Pleosporales</taxon>
        <taxon>Massarineae</taxon>
        <taxon>Trematosphaeriaceae</taxon>
        <taxon>Trematosphaeria</taxon>
    </lineage>
</organism>